<keyword evidence="1" id="KW-0564">Palmitate</keyword>
<organism evidence="3 4">
    <name type="scientific">Leptolyngbya foveolarum</name>
    <dbReference type="NCBI Taxonomy" id="47253"/>
    <lineage>
        <taxon>Bacteria</taxon>
        <taxon>Bacillati</taxon>
        <taxon>Cyanobacteriota</taxon>
        <taxon>Cyanophyceae</taxon>
        <taxon>Leptolyngbyales</taxon>
        <taxon>Leptolyngbyaceae</taxon>
        <taxon>Leptolyngbya group</taxon>
        <taxon>Leptolyngbya</taxon>
    </lineage>
</organism>
<proteinExistence type="inferred from homology"/>
<evidence type="ECO:0000256" key="1">
    <source>
        <dbReference type="HAMAP-Rule" id="MF_01481"/>
    </source>
</evidence>
<dbReference type="InterPro" id="IPR038450">
    <property type="entry name" value="PSII_Psb27_sf"/>
</dbReference>
<dbReference type="PROSITE" id="PS51257">
    <property type="entry name" value="PROKAR_LIPOPROTEIN"/>
    <property type="match status" value="1"/>
</dbReference>
<gene>
    <name evidence="1 3" type="primary">psb27</name>
    <name evidence="3" type="ORF">DCF25_04110</name>
</gene>
<sequence>MRKLLSRLFALMLVATIGLTGCSAIGTPTDGLSGSYQDDTIALIDSLRESIALPTDAPNKVELQAEAKQRINDFASRYRRDGNIANLSSFATMRTALNALAGHYSSYPNRPVPQKLQDRLEQEFKQVEGALRRGT</sequence>
<comment type="subcellular location">
    <subcellularLocation>
        <location evidence="1">Cellular thylakoid membrane</location>
        <topology evidence="1">Lipid-anchor</topology>
        <orientation evidence="1">Lumenal side</orientation>
    </subcellularLocation>
    <text evidence="1">Associated with PSII on the lumenal side of the thylakoid membrane.</text>
</comment>
<dbReference type="PANTHER" id="PTHR34041">
    <property type="entry name" value="PHOTOSYSTEM II REPAIR PROTEIN PSB27-H1, CHLOROPLASTIC"/>
    <property type="match status" value="1"/>
</dbReference>
<comment type="caution">
    <text evidence="3">The sequence shown here is derived from an EMBL/GenBank/DDBJ whole genome shotgun (WGS) entry which is preliminary data.</text>
</comment>
<protein>
    <recommendedName>
        <fullName evidence="1">Photosystem II lipoprotein Psb27</fullName>
    </recommendedName>
    <alternativeName>
        <fullName evidence="1">Photosystem II 11 kDa protein</fullName>
    </alternativeName>
</protein>
<dbReference type="Pfam" id="PF13326">
    <property type="entry name" value="PSII_Pbs27"/>
    <property type="match status" value="1"/>
</dbReference>
<keyword evidence="1" id="KW-0793">Thylakoid</keyword>
<dbReference type="GO" id="GO:0031977">
    <property type="term" value="C:thylakoid lumen"/>
    <property type="evidence" value="ECO:0007669"/>
    <property type="project" value="UniProtKB-UniRule"/>
</dbReference>
<dbReference type="Proteomes" id="UP000249354">
    <property type="component" value="Unassembled WGS sequence"/>
</dbReference>
<accession>A0A2W4WCU9</accession>
<dbReference type="GO" id="GO:0010207">
    <property type="term" value="P:photosystem II assembly"/>
    <property type="evidence" value="ECO:0007669"/>
    <property type="project" value="UniProtKB-UniRule"/>
</dbReference>
<dbReference type="GO" id="GO:0010206">
    <property type="term" value="P:photosystem II repair"/>
    <property type="evidence" value="ECO:0007669"/>
    <property type="project" value="UniProtKB-UniRule"/>
</dbReference>
<feature type="signal peptide" evidence="2">
    <location>
        <begin position="1"/>
        <end position="26"/>
    </location>
</feature>
<evidence type="ECO:0000313" key="3">
    <source>
        <dbReference type="EMBL" id="PZO21991.1"/>
    </source>
</evidence>
<reference evidence="4" key="1">
    <citation type="submission" date="2018-04" db="EMBL/GenBank/DDBJ databases">
        <authorList>
            <person name="Cornet L."/>
        </authorList>
    </citation>
    <scope>NUCLEOTIDE SEQUENCE [LARGE SCALE GENOMIC DNA]</scope>
</reference>
<dbReference type="GO" id="GO:0009523">
    <property type="term" value="C:photosystem II"/>
    <property type="evidence" value="ECO:0007669"/>
    <property type="project" value="InterPro"/>
</dbReference>
<dbReference type="InterPro" id="IPR017488">
    <property type="entry name" value="PSII_Psb27_cyano_bac"/>
</dbReference>
<dbReference type="EMBL" id="QBMC01000015">
    <property type="protein sequence ID" value="PZO21991.1"/>
    <property type="molecule type" value="Genomic_DNA"/>
</dbReference>
<keyword evidence="1" id="KW-0449">Lipoprotein</keyword>
<dbReference type="NCBIfam" id="TIGR03044">
    <property type="entry name" value="PS_II_psb27"/>
    <property type="match status" value="1"/>
</dbReference>
<evidence type="ECO:0000313" key="4">
    <source>
        <dbReference type="Proteomes" id="UP000249354"/>
    </source>
</evidence>
<keyword evidence="1" id="KW-0472">Membrane</keyword>
<name>A0A2W4WCU9_9CYAN</name>
<dbReference type="GO" id="GO:0031676">
    <property type="term" value="C:plasma membrane-derived thylakoid membrane"/>
    <property type="evidence" value="ECO:0007669"/>
    <property type="project" value="UniProtKB-SubCell"/>
</dbReference>
<comment type="similarity">
    <text evidence="1">Belongs to the Psb27 family.</text>
</comment>
<dbReference type="HAMAP" id="MF_01481">
    <property type="entry name" value="PSII_Psb27"/>
    <property type="match status" value="1"/>
</dbReference>
<reference evidence="3 4" key="2">
    <citation type="submission" date="2018-06" db="EMBL/GenBank/DDBJ databases">
        <title>Metagenomic assembly of (sub)arctic Cyanobacteria and their associated microbiome from non-axenic cultures.</title>
        <authorList>
            <person name="Baurain D."/>
        </authorList>
    </citation>
    <scope>NUCLEOTIDE SEQUENCE [LARGE SCALE GENOMIC DNA]</scope>
    <source>
        <strain evidence="3">ULC129bin1</strain>
    </source>
</reference>
<dbReference type="PANTHER" id="PTHR34041:SF1">
    <property type="entry name" value="PHOTOSYSTEM II REPAIR PROTEIN PSB27-H1, CHLOROPLASTIC"/>
    <property type="match status" value="1"/>
</dbReference>
<keyword evidence="1 2" id="KW-0732">Signal</keyword>
<dbReference type="InterPro" id="IPR025585">
    <property type="entry name" value="PSII_Psb27"/>
</dbReference>
<comment type="function">
    <text evidence="1">Plays a role in the repair and/or biogenesis of the calcium-manganese-oxide cluster on the lumenal face of the thylakoid membrane. Its presence in a photosystem II (PSII) preparation prevents binding of some small extrinsic subunits and thus assembly of calcium-manganese-oxide cluster.</text>
</comment>
<comment type="subunit">
    <text evidence="1">Monomer. Forms a complex with a monomeric, partially assembled PSII. This is probably the complex in which D1 is assembled and/or replaced.</text>
</comment>
<evidence type="ECO:0000256" key="2">
    <source>
        <dbReference type="SAM" id="SignalP"/>
    </source>
</evidence>
<dbReference type="Gene3D" id="1.20.58.810">
    <property type="entry name" value="Photosystem II Pbs27"/>
    <property type="match status" value="1"/>
</dbReference>
<feature type="chain" id="PRO_5015908427" description="Photosystem II lipoprotein Psb27" evidence="2">
    <location>
        <begin position="27"/>
        <end position="135"/>
    </location>
</feature>
<dbReference type="AlphaFoldDB" id="A0A2W4WCU9"/>